<keyword evidence="4" id="KW-0560">Oxidoreductase</keyword>
<dbReference type="InterPro" id="IPR051721">
    <property type="entry name" value="Biopterin_syn/organic_redct"/>
</dbReference>
<dbReference type="AlphaFoldDB" id="A0A7Y3ZDW9"/>
<dbReference type="GO" id="GO:0006729">
    <property type="term" value="P:tetrahydrobiopterin biosynthetic process"/>
    <property type="evidence" value="ECO:0007669"/>
    <property type="project" value="TreeGrafter"/>
</dbReference>
<dbReference type="SUPFAM" id="SSF51735">
    <property type="entry name" value="NAD(P)-binding Rossmann-fold domains"/>
    <property type="match status" value="1"/>
</dbReference>
<dbReference type="Pfam" id="PF00106">
    <property type="entry name" value="adh_short"/>
    <property type="match status" value="1"/>
</dbReference>
<keyword evidence="3" id="KW-0521">NADP</keyword>
<dbReference type="Proteomes" id="UP000572072">
    <property type="component" value="Unassembled WGS sequence"/>
</dbReference>
<evidence type="ECO:0000256" key="1">
    <source>
        <dbReference type="ARBA" id="ARBA00004496"/>
    </source>
</evidence>
<dbReference type="PRINTS" id="PR00081">
    <property type="entry name" value="GDHRDH"/>
</dbReference>
<evidence type="ECO:0000313" key="5">
    <source>
        <dbReference type="EMBL" id="NOH51157.1"/>
    </source>
</evidence>
<organism evidence="5 6">
    <name type="scientific">Vibrio rotiferianus</name>
    <dbReference type="NCBI Taxonomy" id="190895"/>
    <lineage>
        <taxon>Bacteria</taxon>
        <taxon>Pseudomonadati</taxon>
        <taxon>Pseudomonadota</taxon>
        <taxon>Gammaproteobacteria</taxon>
        <taxon>Vibrionales</taxon>
        <taxon>Vibrionaceae</taxon>
        <taxon>Vibrio</taxon>
    </lineage>
</organism>
<dbReference type="EMBL" id="VTYN01000052">
    <property type="protein sequence ID" value="NOH51157.1"/>
    <property type="molecule type" value="Genomic_DNA"/>
</dbReference>
<evidence type="ECO:0000313" key="6">
    <source>
        <dbReference type="Proteomes" id="UP000572072"/>
    </source>
</evidence>
<name>A0A7Y3ZDW9_9VIBR</name>
<sequence length="236" mass="26020">MKLVIVTGGSKGLGKSIVEQYTKNSDWCVYEISRTGRFPLSFNCDLSDINALENVCNEIFSLVKTESWNEVVLINNAGELKPITSTSNLKTSDIAMSITINQISAFILISRFISTFRESDFRKTIVNISSGAATKGYAGWSLYCASKAACENFINAINIEEATAPNPFTAINYDPFVMDTSMQATIRESNKADFPALERFIGFKVNQSLLETTVVARDLIEKIEAGLLSGKRYSVT</sequence>
<reference evidence="5 6" key="1">
    <citation type="submission" date="2019-08" db="EMBL/GenBank/DDBJ databases">
        <title>Draft genome sequencing and comparative genomics of hatchery-associated Vibrios.</title>
        <authorList>
            <person name="Kehlet-Delgado H."/>
            <person name="Mueller R.S."/>
        </authorList>
    </citation>
    <scope>NUCLEOTIDE SEQUENCE [LARGE SCALE GENOMIC DNA]</scope>
    <source>
        <strain evidence="5 6">00-78-3</strain>
    </source>
</reference>
<evidence type="ECO:0000256" key="2">
    <source>
        <dbReference type="ARBA" id="ARBA00022490"/>
    </source>
</evidence>
<evidence type="ECO:0000256" key="4">
    <source>
        <dbReference type="ARBA" id="ARBA00023002"/>
    </source>
</evidence>
<dbReference type="RefSeq" id="WP_171359361.1">
    <property type="nucleotide sequence ID" value="NZ_VTYN01000052.1"/>
</dbReference>
<dbReference type="InterPro" id="IPR036291">
    <property type="entry name" value="NAD(P)-bd_dom_sf"/>
</dbReference>
<dbReference type="GO" id="GO:0004757">
    <property type="term" value="F:sepiapterin reductase (NADP+) activity"/>
    <property type="evidence" value="ECO:0007669"/>
    <property type="project" value="TreeGrafter"/>
</dbReference>
<dbReference type="Gene3D" id="3.40.50.720">
    <property type="entry name" value="NAD(P)-binding Rossmann-like Domain"/>
    <property type="match status" value="1"/>
</dbReference>
<proteinExistence type="predicted"/>
<dbReference type="PANTHER" id="PTHR44085">
    <property type="entry name" value="SEPIAPTERIN REDUCTASE"/>
    <property type="match status" value="1"/>
</dbReference>
<gene>
    <name evidence="5" type="ORF">F0262_24405</name>
</gene>
<dbReference type="GO" id="GO:0005737">
    <property type="term" value="C:cytoplasm"/>
    <property type="evidence" value="ECO:0007669"/>
    <property type="project" value="UniProtKB-SubCell"/>
</dbReference>
<dbReference type="InterPro" id="IPR002347">
    <property type="entry name" value="SDR_fam"/>
</dbReference>
<keyword evidence="2" id="KW-0963">Cytoplasm</keyword>
<protein>
    <submittedName>
        <fullName evidence="5">SDR family NAD(P)-dependent oxidoreductase</fullName>
    </submittedName>
</protein>
<comment type="subcellular location">
    <subcellularLocation>
        <location evidence="1">Cytoplasm</location>
    </subcellularLocation>
</comment>
<evidence type="ECO:0000256" key="3">
    <source>
        <dbReference type="ARBA" id="ARBA00022857"/>
    </source>
</evidence>
<dbReference type="PANTHER" id="PTHR44085:SF2">
    <property type="entry name" value="SEPIAPTERIN REDUCTASE"/>
    <property type="match status" value="1"/>
</dbReference>
<comment type="caution">
    <text evidence="5">The sequence shown here is derived from an EMBL/GenBank/DDBJ whole genome shotgun (WGS) entry which is preliminary data.</text>
</comment>
<accession>A0A7Y3ZDW9</accession>